<dbReference type="EMBL" id="JADCNM010000003">
    <property type="protein sequence ID" value="KAG0490209.1"/>
    <property type="molecule type" value="Genomic_DNA"/>
</dbReference>
<gene>
    <name evidence="4" type="ORF">HPP92_007072</name>
</gene>
<dbReference type="InterPro" id="IPR010733">
    <property type="entry name" value="DUF1308"/>
</dbReference>
<evidence type="ECO:0008006" key="6">
    <source>
        <dbReference type="Google" id="ProtNLM"/>
    </source>
</evidence>
<evidence type="ECO:0000256" key="1">
    <source>
        <dbReference type="SAM" id="Phobius"/>
    </source>
</evidence>
<comment type="caution">
    <text evidence="4">The sequence shown here is derived from an EMBL/GenBank/DDBJ whole genome shotgun (WGS) entry which is preliminary data.</text>
</comment>
<evidence type="ECO:0000313" key="5">
    <source>
        <dbReference type="Proteomes" id="UP000639772"/>
    </source>
</evidence>
<proteinExistence type="predicted"/>
<feature type="transmembrane region" description="Helical" evidence="1">
    <location>
        <begin position="483"/>
        <end position="506"/>
    </location>
</feature>
<sequence length="685" mass="75883">MDTAGIQRLEAAWAKQRCLSLQDRIQSLPSSKLSAPAKVTLLRLLHAELRFLSRILSPSTPVTSNVGYFESIVTVLLHPALCHASRLCKPLPSSATHVDIVCTFDRFPSWFLVSDSNPSRISWSGGLRARVERVLHVARSTMVALKPSSLFLVFSRGLPDGVASAIGFQFGAVEVSPHANGVFFEGLELEEGWVSVGSWEMKGSRWFEIKIPGDNLDCSEKIPIIANALNREEVECGNDPFGELISLLKQGGMESVDVINFDTTALIAMVSGISNGGAGRLLRAPEIEMIQRFKGNYKFVIAQVNSELEKPILSEIKTAVEGKNGIICDTVYLEFKELICMCGGTFEKSRADQLLKNITVVPDKPSARVASLPSTRKISTKNKVVFGTGDYWNAPTLTANLGFVRAIYQAGMSLLTIEHRPRALTVGHRVVWRCMVELMRLCIGAWEVEEDLPWIQEKALDLVEFTGTVTQAIPGPRVGQSPLPWIVAIPLAYLGLSFVIAVFKTVKKFTSPRAKRRRVNAVLLKSVDELFQKGRDETGFNMDEILRKYIRYALNEKPFNPDTVADLIHLRTASMLEDHQVADVLNEISRRIVKEKGPVVMDIEDSQKKGFKRKLAVQALFGKVFYLSEIPEFCSRDSSLIVKEIFGVTDDDADTLRLHTLSESGIVETLEKLVDGDSGDSVDES</sequence>
<dbReference type="PANTHER" id="PTHR36793">
    <property type="entry name" value="RIBOSOMAL RNA SMALL SUBUNIT METHYLTRANSFERASE J"/>
    <property type="match status" value="1"/>
</dbReference>
<reference evidence="4 5" key="1">
    <citation type="journal article" date="2020" name="Nat. Food">
        <title>A phased Vanilla planifolia genome enables genetic improvement of flavour and production.</title>
        <authorList>
            <person name="Hasing T."/>
            <person name="Tang H."/>
            <person name="Brym M."/>
            <person name="Khazi F."/>
            <person name="Huang T."/>
            <person name="Chambers A.H."/>
        </authorList>
    </citation>
    <scope>NUCLEOTIDE SEQUENCE [LARGE SCALE GENOMIC DNA]</scope>
    <source>
        <tissue evidence="4">Leaf</tissue>
    </source>
</reference>
<keyword evidence="1" id="KW-0812">Transmembrane</keyword>
<dbReference type="Proteomes" id="UP000639772">
    <property type="component" value="Chromosome 3"/>
</dbReference>
<protein>
    <recommendedName>
        <fullName evidence="6">DUF1308 domain-containing protein</fullName>
    </recommendedName>
</protein>
<dbReference type="AlphaFoldDB" id="A0A835V7D2"/>
<evidence type="ECO:0000259" key="3">
    <source>
        <dbReference type="Pfam" id="PF22915"/>
    </source>
</evidence>
<dbReference type="GO" id="GO:0009535">
    <property type="term" value="C:chloroplast thylakoid membrane"/>
    <property type="evidence" value="ECO:0007669"/>
    <property type="project" value="TreeGrafter"/>
</dbReference>
<name>A0A835V7D2_VANPL</name>
<dbReference type="PANTHER" id="PTHR36793:SF1">
    <property type="entry name" value="RIBOSOMAL RNA SMALL SUBUNIT METHYLTRANSFERASE J"/>
    <property type="match status" value="1"/>
</dbReference>
<dbReference type="OrthoDB" id="441890at2759"/>
<feature type="domain" description="DUF1308" evidence="2">
    <location>
        <begin position="259"/>
        <end position="425"/>
    </location>
</feature>
<dbReference type="Pfam" id="PF07000">
    <property type="entry name" value="DUF1308"/>
    <property type="match status" value="1"/>
</dbReference>
<organism evidence="4 5">
    <name type="scientific">Vanilla planifolia</name>
    <name type="common">Vanilla</name>
    <dbReference type="NCBI Taxonomy" id="51239"/>
    <lineage>
        <taxon>Eukaryota</taxon>
        <taxon>Viridiplantae</taxon>
        <taxon>Streptophyta</taxon>
        <taxon>Embryophyta</taxon>
        <taxon>Tracheophyta</taxon>
        <taxon>Spermatophyta</taxon>
        <taxon>Magnoliopsida</taxon>
        <taxon>Liliopsida</taxon>
        <taxon>Asparagales</taxon>
        <taxon>Orchidaceae</taxon>
        <taxon>Vanilloideae</taxon>
        <taxon>Vanilleae</taxon>
        <taxon>Vanilla</taxon>
    </lineage>
</organism>
<evidence type="ECO:0000259" key="2">
    <source>
        <dbReference type="Pfam" id="PF07000"/>
    </source>
</evidence>
<dbReference type="InterPro" id="IPR055241">
    <property type="entry name" value="Armadillo_rpt_dom"/>
</dbReference>
<dbReference type="Pfam" id="PF22915">
    <property type="entry name" value="ARMH5"/>
    <property type="match status" value="1"/>
</dbReference>
<accession>A0A835V7D2</accession>
<evidence type="ECO:0000313" key="4">
    <source>
        <dbReference type="EMBL" id="KAG0490209.1"/>
    </source>
</evidence>
<dbReference type="GO" id="GO:0009941">
    <property type="term" value="C:chloroplast envelope"/>
    <property type="evidence" value="ECO:0007669"/>
    <property type="project" value="TreeGrafter"/>
</dbReference>
<keyword evidence="1" id="KW-1133">Transmembrane helix</keyword>
<keyword evidence="1" id="KW-0472">Membrane</keyword>
<feature type="domain" description="Armadillo-like repeats" evidence="3">
    <location>
        <begin position="538"/>
        <end position="629"/>
    </location>
</feature>